<name>A0A2T2Y9X6_9BACT</name>
<dbReference type="EMBL" id="PYFT01000001">
    <property type="protein sequence ID" value="PSR52315.1"/>
    <property type="molecule type" value="Genomic_DNA"/>
</dbReference>
<evidence type="ECO:0000313" key="6">
    <source>
        <dbReference type="Proteomes" id="UP000240357"/>
    </source>
</evidence>
<dbReference type="Gene3D" id="2.160.10.10">
    <property type="entry name" value="Hexapeptide repeat proteins"/>
    <property type="match status" value="1"/>
</dbReference>
<comment type="caution">
    <text evidence="5">The sequence shown here is derived from an EMBL/GenBank/DDBJ whole genome shotgun (WGS) entry which is preliminary data.</text>
</comment>
<dbReference type="AlphaFoldDB" id="A0A2T2Y9X6"/>
<proteinExistence type="inferred from homology"/>
<organism evidence="5 6">
    <name type="scientific">Adhaeribacter arboris</name>
    <dbReference type="NCBI Taxonomy" id="2072846"/>
    <lineage>
        <taxon>Bacteria</taxon>
        <taxon>Pseudomonadati</taxon>
        <taxon>Bacteroidota</taxon>
        <taxon>Cytophagia</taxon>
        <taxon>Cytophagales</taxon>
        <taxon>Hymenobacteraceae</taxon>
        <taxon>Adhaeribacter</taxon>
    </lineage>
</organism>
<gene>
    <name evidence="5" type="ORF">AHMF7605_01650</name>
</gene>
<dbReference type="InterPro" id="IPR050065">
    <property type="entry name" value="GlmU-like"/>
</dbReference>
<dbReference type="PANTHER" id="PTHR43584">
    <property type="entry name" value="NUCLEOTIDYL TRANSFERASE"/>
    <property type="match status" value="1"/>
</dbReference>
<evidence type="ECO:0000256" key="1">
    <source>
        <dbReference type="ARBA" id="ARBA00007707"/>
    </source>
</evidence>
<dbReference type="GO" id="GO:0016746">
    <property type="term" value="F:acyltransferase activity"/>
    <property type="evidence" value="ECO:0007669"/>
    <property type="project" value="UniProtKB-KW"/>
</dbReference>
<dbReference type="Pfam" id="PF00132">
    <property type="entry name" value="Hexapep"/>
    <property type="match status" value="1"/>
</dbReference>
<evidence type="ECO:0000256" key="2">
    <source>
        <dbReference type="ARBA" id="ARBA00007947"/>
    </source>
</evidence>
<dbReference type="SUPFAM" id="SSF51161">
    <property type="entry name" value="Trimeric LpxA-like enzymes"/>
    <property type="match status" value="1"/>
</dbReference>
<keyword evidence="3 5" id="KW-0808">Transferase</keyword>
<dbReference type="Proteomes" id="UP000240357">
    <property type="component" value="Unassembled WGS sequence"/>
</dbReference>
<evidence type="ECO:0000256" key="4">
    <source>
        <dbReference type="ARBA" id="ARBA00023315"/>
    </source>
</evidence>
<dbReference type="InterPro" id="IPR001451">
    <property type="entry name" value="Hexapep"/>
</dbReference>
<comment type="similarity">
    <text evidence="1">In the C-terminal section; belongs to the transferase hexapeptide repeat family.</text>
</comment>
<accession>A0A2T2Y9X6</accession>
<reference evidence="5 6" key="1">
    <citation type="submission" date="2018-03" db="EMBL/GenBank/DDBJ databases">
        <title>Adhaeribacter sp. HMF7605 Genome sequencing and assembly.</title>
        <authorList>
            <person name="Kang H."/>
            <person name="Kang J."/>
            <person name="Cha I."/>
            <person name="Kim H."/>
            <person name="Joh K."/>
        </authorList>
    </citation>
    <scope>NUCLEOTIDE SEQUENCE [LARGE SCALE GENOMIC DNA]</scope>
    <source>
        <strain evidence="5 6">HMF7605</strain>
    </source>
</reference>
<dbReference type="GO" id="GO:0016779">
    <property type="term" value="F:nucleotidyltransferase activity"/>
    <property type="evidence" value="ECO:0007669"/>
    <property type="project" value="UniProtKB-ARBA"/>
</dbReference>
<comment type="similarity">
    <text evidence="2">In the N-terminal section; belongs to the N-acetylglucosamine-1-phosphate uridyltransferase family.</text>
</comment>
<dbReference type="PANTHER" id="PTHR43584:SF8">
    <property type="entry name" value="N-ACETYLMURAMATE ALPHA-1-PHOSPHATE URIDYLYLTRANSFERASE"/>
    <property type="match status" value="1"/>
</dbReference>
<sequence>MLLIDSFIFQFSSILPSQQQALPWNLTKNLTTILLKIMADLDSNYSVINNVAIHKTAVVESTAVLKAPIIIGKNCFVGANAYLRGGVYLTEYVTVGTGCEIKSSIIFPHSAVAHFNFIGDSIIGSYVNFEAGSITANHHNDRVDKQISVVHNSILLKTGTEKFGALVGDHSKIGANAVLSPGTLLPPNTIVKRLELIEQKLY</sequence>
<keyword evidence="6" id="KW-1185">Reference proteome</keyword>
<keyword evidence="4" id="KW-0012">Acyltransferase</keyword>
<dbReference type="InterPro" id="IPR011004">
    <property type="entry name" value="Trimer_LpxA-like_sf"/>
</dbReference>
<evidence type="ECO:0000313" key="5">
    <source>
        <dbReference type="EMBL" id="PSR52315.1"/>
    </source>
</evidence>
<dbReference type="OrthoDB" id="9803036at2"/>
<protein>
    <submittedName>
        <fullName evidence="5">LpxA family transferase</fullName>
    </submittedName>
</protein>
<evidence type="ECO:0000256" key="3">
    <source>
        <dbReference type="ARBA" id="ARBA00022679"/>
    </source>
</evidence>